<feature type="transmembrane region" description="Helical" evidence="16">
    <location>
        <begin position="126"/>
        <end position="146"/>
    </location>
</feature>
<evidence type="ECO:0000256" key="11">
    <source>
        <dbReference type="ARBA" id="ARBA00023136"/>
    </source>
</evidence>
<dbReference type="GO" id="GO:0046474">
    <property type="term" value="P:glycerophospholipid biosynthetic process"/>
    <property type="evidence" value="ECO:0007669"/>
    <property type="project" value="TreeGrafter"/>
</dbReference>
<keyword evidence="8 16" id="KW-0812">Transmembrane</keyword>
<keyword evidence="9 16" id="KW-1133">Transmembrane helix</keyword>
<dbReference type="Gene3D" id="1.20.120.1760">
    <property type="match status" value="1"/>
</dbReference>
<dbReference type="PANTHER" id="PTHR14269:SF11">
    <property type="entry name" value="CDP-DIACYLGLYCEROL--GLYCEROL-3-PHOSPHATE 3-PHOSPHATIDYLTRANSFERASE"/>
    <property type="match status" value="1"/>
</dbReference>
<evidence type="ECO:0000256" key="15">
    <source>
        <dbReference type="RuleBase" id="RU003750"/>
    </source>
</evidence>
<name>A0A8J6NTQ7_9BACT</name>
<dbReference type="Proteomes" id="UP000603434">
    <property type="component" value="Unassembled WGS sequence"/>
</dbReference>
<dbReference type="PIRSF" id="PIRSF000847">
    <property type="entry name" value="Phos_ph_gly_syn"/>
    <property type="match status" value="1"/>
</dbReference>
<evidence type="ECO:0000256" key="4">
    <source>
        <dbReference type="ARBA" id="ARBA00013170"/>
    </source>
</evidence>
<evidence type="ECO:0000256" key="14">
    <source>
        <dbReference type="ARBA" id="ARBA00048586"/>
    </source>
</evidence>
<dbReference type="InterPro" id="IPR048254">
    <property type="entry name" value="CDP_ALCOHOL_P_TRANSF_CS"/>
</dbReference>
<keyword evidence="10" id="KW-0443">Lipid metabolism</keyword>
<keyword evidence="7 15" id="KW-0808">Transferase</keyword>
<reference evidence="17 18" key="1">
    <citation type="submission" date="2020-08" db="EMBL/GenBank/DDBJ databases">
        <title>Bridging the membrane lipid divide: bacteria of the FCB group superphylum have the potential to synthesize archaeal ether lipids.</title>
        <authorList>
            <person name="Villanueva L."/>
            <person name="Von Meijenfeldt F.A.B."/>
            <person name="Westbye A.B."/>
            <person name="Yadav S."/>
            <person name="Hopmans E.C."/>
            <person name="Dutilh B.E."/>
            <person name="Sinninghe Damste J.S."/>
        </authorList>
    </citation>
    <scope>NUCLEOTIDE SEQUENCE [LARGE SCALE GENOMIC DNA]</scope>
    <source>
        <strain evidence="17">NIOZ-UU30</strain>
    </source>
</reference>
<dbReference type="InterPro" id="IPR004570">
    <property type="entry name" value="Phosphatidylglycerol_P_synth"/>
</dbReference>
<evidence type="ECO:0000256" key="8">
    <source>
        <dbReference type="ARBA" id="ARBA00022692"/>
    </source>
</evidence>
<evidence type="ECO:0000256" key="5">
    <source>
        <dbReference type="ARBA" id="ARBA00014944"/>
    </source>
</evidence>
<evidence type="ECO:0000256" key="3">
    <source>
        <dbReference type="ARBA" id="ARBA00010441"/>
    </source>
</evidence>
<comment type="similarity">
    <text evidence="3 15">Belongs to the CDP-alcohol phosphatidyltransferase class-I family.</text>
</comment>
<comment type="pathway">
    <text evidence="2">Phospholipid metabolism; phosphatidylglycerol biosynthesis; phosphatidylglycerol from CDP-diacylglycerol: step 1/2.</text>
</comment>
<dbReference type="GO" id="GO:0016020">
    <property type="term" value="C:membrane"/>
    <property type="evidence" value="ECO:0007669"/>
    <property type="project" value="UniProtKB-SubCell"/>
</dbReference>
<evidence type="ECO:0000256" key="2">
    <source>
        <dbReference type="ARBA" id="ARBA00005042"/>
    </source>
</evidence>
<dbReference type="AlphaFoldDB" id="A0A8J6NTQ7"/>
<evidence type="ECO:0000256" key="16">
    <source>
        <dbReference type="SAM" id="Phobius"/>
    </source>
</evidence>
<evidence type="ECO:0000256" key="7">
    <source>
        <dbReference type="ARBA" id="ARBA00022679"/>
    </source>
</evidence>
<dbReference type="EMBL" id="JACNJH010000174">
    <property type="protein sequence ID" value="MBC8362172.1"/>
    <property type="molecule type" value="Genomic_DNA"/>
</dbReference>
<organism evidence="17 18">
    <name type="scientific">Candidatus Desulfatibia profunda</name>
    <dbReference type="NCBI Taxonomy" id="2841695"/>
    <lineage>
        <taxon>Bacteria</taxon>
        <taxon>Pseudomonadati</taxon>
        <taxon>Thermodesulfobacteriota</taxon>
        <taxon>Desulfobacteria</taxon>
        <taxon>Desulfobacterales</taxon>
        <taxon>Desulfobacterales incertae sedis</taxon>
        <taxon>Candidatus Desulfatibia</taxon>
    </lineage>
</organism>
<keyword evidence="11 16" id="KW-0472">Membrane</keyword>
<dbReference type="PROSITE" id="PS00379">
    <property type="entry name" value="CDP_ALCOHOL_P_TRANSF"/>
    <property type="match status" value="1"/>
</dbReference>
<evidence type="ECO:0000256" key="1">
    <source>
        <dbReference type="ARBA" id="ARBA00004141"/>
    </source>
</evidence>
<keyword evidence="6" id="KW-0444">Lipid biosynthesis</keyword>
<comment type="caution">
    <text evidence="17">The sequence shown here is derived from an EMBL/GenBank/DDBJ whole genome shotgun (WGS) entry which is preliminary data.</text>
</comment>
<sequence>MIINIPNILTLIRILLTPLFVIFLLKDLFSLALLVFFIAAISDSLDGLCARYFNQHSVLGTYLDPIADKLLLSSAFVSLAVLKILPAWLAVIVLSRDILIVTGIAVFAITDISIEMKPSLVSRFTTVLQMLTILISLLDLTFFKVITLKWSLFWLTTAITITSGLHYIYFGLNVLQNAFGNK</sequence>
<dbReference type="Pfam" id="PF01066">
    <property type="entry name" value="CDP-OH_P_transf"/>
    <property type="match status" value="1"/>
</dbReference>
<comment type="subcellular location">
    <subcellularLocation>
        <location evidence="1">Membrane</location>
        <topology evidence="1">Multi-pass membrane protein</topology>
    </subcellularLocation>
</comment>
<accession>A0A8J6NTQ7</accession>
<evidence type="ECO:0000313" key="17">
    <source>
        <dbReference type="EMBL" id="MBC8362172.1"/>
    </source>
</evidence>
<evidence type="ECO:0000256" key="10">
    <source>
        <dbReference type="ARBA" id="ARBA00023098"/>
    </source>
</evidence>
<proteinExistence type="inferred from homology"/>
<feature type="transmembrane region" description="Helical" evidence="16">
    <location>
        <begin position="152"/>
        <end position="172"/>
    </location>
</feature>
<keyword evidence="12" id="KW-0594">Phospholipid biosynthesis</keyword>
<protein>
    <recommendedName>
        <fullName evidence="5">CDP-diacylglycerol--glycerol-3-phosphate 3-phosphatidyltransferase</fullName>
        <ecNumber evidence="4">2.7.8.5</ecNumber>
    </recommendedName>
</protein>
<evidence type="ECO:0000256" key="13">
    <source>
        <dbReference type="ARBA" id="ARBA00023264"/>
    </source>
</evidence>
<keyword evidence="13" id="KW-1208">Phospholipid metabolism</keyword>
<dbReference type="InterPro" id="IPR050324">
    <property type="entry name" value="CDP-alcohol_PTase-I"/>
</dbReference>
<dbReference type="PANTHER" id="PTHR14269">
    <property type="entry name" value="CDP-DIACYLGLYCEROL--GLYCEROL-3-PHOSPHATE 3-PHOSPHATIDYLTRANSFERASE-RELATED"/>
    <property type="match status" value="1"/>
</dbReference>
<dbReference type="GO" id="GO:0008444">
    <property type="term" value="F:CDP-diacylglycerol-glycerol-3-phosphate 3-phosphatidyltransferase activity"/>
    <property type="evidence" value="ECO:0007669"/>
    <property type="project" value="UniProtKB-EC"/>
</dbReference>
<dbReference type="EC" id="2.7.8.5" evidence="4"/>
<gene>
    <name evidence="17" type="ORF">H8E23_12335</name>
</gene>
<dbReference type="InterPro" id="IPR043130">
    <property type="entry name" value="CDP-OH_PTrfase_TM_dom"/>
</dbReference>
<evidence type="ECO:0000256" key="9">
    <source>
        <dbReference type="ARBA" id="ARBA00022989"/>
    </source>
</evidence>
<evidence type="ECO:0000256" key="12">
    <source>
        <dbReference type="ARBA" id="ARBA00023209"/>
    </source>
</evidence>
<dbReference type="InterPro" id="IPR000462">
    <property type="entry name" value="CDP-OH_P_trans"/>
</dbReference>
<feature type="transmembrane region" description="Helical" evidence="16">
    <location>
        <begin position="98"/>
        <end position="114"/>
    </location>
</feature>
<evidence type="ECO:0000256" key="6">
    <source>
        <dbReference type="ARBA" id="ARBA00022516"/>
    </source>
</evidence>
<evidence type="ECO:0000313" key="18">
    <source>
        <dbReference type="Proteomes" id="UP000603434"/>
    </source>
</evidence>
<comment type="catalytic activity">
    <reaction evidence="14">
        <text>a CDP-1,2-diacyl-sn-glycerol + sn-glycerol 3-phosphate = a 1,2-diacyl-sn-glycero-3-phospho-(1'-sn-glycero-3'-phosphate) + CMP + H(+)</text>
        <dbReference type="Rhea" id="RHEA:12593"/>
        <dbReference type="ChEBI" id="CHEBI:15378"/>
        <dbReference type="ChEBI" id="CHEBI:57597"/>
        <dbReference type="ChEBI" id="CHEBI:58332"/>
        <dbReference type="ChEBI" id="CHEBI:60110"/>
        <dbReference type="ChEBI" id="CHEBI:60377"/>
        <dbReference type="EC" id="2.7.8.5"/>
    </reaction>
</comment>